<accession>M0MW21</accession>
<feature type="transmembrane region" description="Helical" evidence="1">
    <location>
        <begin position="45"/>
        <end position="63"/>
    </location>
</feature>
<evidence type="ECO:0000313" key="2">
    <source>
        <dbReference type="EMBL" id="EMA48994.1"/>
    </source>
</evidence>
<dbReference type="Pfam" id="PF24285">
    <property type="entry name" value="DUF7473"/>
    <property type="match status" value="1"/>
</dbReference>
<feature type="transmembrane region" description="Helical" evidence="1">
    <location>
        <begin position="99"/>
        <end position="119"/>
    </location>
</feature>
<dbReference type="RefSeq" id="WP_005045894.1">
    <property type="nucleotide sequence ID" value="NZ_AOME01000080.1"/>
</dbReference>
<dbReference type="EMBL" id="AOME01000080">
    <property type="protein sequence ID" value="EMA48994.1"/>
    <property type="molecule type" value="Genomic_DNA"/>
</dbReference>
<comment type="caution">
    <text evidence="2">The sequence shown here is derived from an EMBL/GenBank/DDBJ whole genome shotgun (WGS) entry which is preliminary data.</text>
</comment>
<proteinExistence type="predicted"/>
<dbReference type="AlphaFoldDB" id="M0MW21"/>
<dbReference type="OrthoDB" id="326734at2157"/>
<gene>
    <name evidence="2" type="ORF">C450_18409</name>
</gene>
<name>M0MW21_9EURY</name>
<reference evidence="2 3" key="1">
    <citation type="journal article" date="2014" name="PLoS Genet.">
        <title>Phylogenetically driven sequencing of extremely halophilic archaea reveals strategies for static and dynamic osmo-response.</title>
        <authorList>
            <person name="Becker E.A."/>
            <person name="Seitzer P.M."/>
            <person name="Tritt A."/>
            <person name="Larsen D."/>
            <person name="Krusor M."/>
            <person name="Yao A.I."/>
            <person name="Wu D."/>
            <person name="Madern D."/>
            <person name="Eisen J.A."/>
            <person name="Darling A.E."/>
            <person name="Facciotti M.T."/>
        </authorList>
    </citation>
    <scope>NUCLEOTIDE SEQUENCE [LARGE SCALE GENOMIC DNA]</scope>
    <source>
        <strain evidence="2 3">DSM 8989</strain>
    </source>
</reference>
<keyword evidence="1" id="KW-0472">Membrane</keyword>
<evidence type="ECO:0000313" key="3">
    <source>
        <dbReference type="Proteomes" id="UP000011625"/>
    </source>
</evidence>
<dbReference type="InterPro" id="IPR055896">
    <property type="entry name" value="DUF7473"/>
</dbReference>
<protein>
    <submittedName>
        <fullName evidence="2">Uncharacterized protein</fullName>
    </submittedName>
</protein>
<evidence type="ECO:0000256" key="1">
    <source>
        <dbReference type="SAM" id="Phobius"/>
    </source>
</evidence>
<keyword evidence="3" id="KW-1185">Reference proteome</keyword>
<keyword evidence="1" id="KW-1133">Transmembrane helix</keyword>
<sequence>MIGTAVLQVSPTTGGPLAYLGTFLLAAGAYALTAHIAARNVLGDVPLRRAGVIGLVLAVIVVALQQYGLIAFVVAIAVDFALIRYVYRLRLRTTGLVTLVHVVVSILLLFVVLSAYRLIGTAPT</sequence>
<feature type="transmembrane region" description="Helical" evidence="1">
    <location>
        <begin position="17"/>
        <end position="38"/>
    </location>
</feature>
<organism evidence="2 3">
    <name type="scientific">Halococcus salifodinae DSM 8989</name>
    <dbReference type="NCBI Taxonomy" id="1227456"/>
    <lineage>
        <taxon>Archaea</taxon>
        <taxon>Methanobacteriati</taxon>
        <taxon>Methanobacteriota</taxon>
        <taxon>Stenosarchaea group</taxon>
        <taxon>Halobacteria</taxon>
        <taxon>Halobacteriales</taxon>
        <taxon>Halococcaceae</taxon>
        <taxon>Halococcus</taxon>
    </lineage>
</organism>
<dbReference type="Proteomes" id="UP000011625">
    <property type="component" value="Unassembled WGS sequence"/>
</dbReference>
<keyword evidence="1" id="KW-0812">Transmembrane</keyword>
<dbReference type="PATRIC" id="fig|1227456.3.peg.3744"/>